<name>A0A163E4E5_9BACL</name>
<dbReference type="OrthoDB" id="2594468at2"/>
<accession>A0A163E4E5</accession>
<dbReference type="RefSeq" id="WP_063479975.1">
    <property type="nucleotide sequence ID" value="NZ_CP147845.1"/>
</dbReference>
<dbReference type="GO" id="GO:0030416">
    <property type="term" value="P:methylamine metabolic process"/>
    <property type="evidence" value="ECO:0007669"/>
    <property type="project" value="InterPro"/>
</dbReference>
<keyword evidence="3 5" id="KW-1133">Transmembrane helix</keyword>
<evidence type="ECO:0000256" key="4">
    <source>
        <dbReference type="ARBA" id="ARBA00023136"/>
    </source>
</evidence>
<dbReference type="STRING" id="59843.A3958_24955"/>
<dbReference type="UniPathway" id="UPA00895"/>
<evidence type="ECO:0000313" key="8">
    <source>
        <dbReference type="Proteomes" id="UP000076796"/>
    </source>
</evidence>
<dbReference type="EMBL" id="LWMH01000002">
    <property type="protein sequence ID" value="KZS43599.1"/>
    <property type="molecule type" value="Genomic_DNA"/>
</dbReference>
<comment type="caution">
    <text evidence="7">The sequence shown here is derived from an EMBL/GenBank/DDBJ whole genome shotgun (WGS) entry which is preliminary data.</text>
</comment>
<evidence type="ECO:0000313" key="7">
    <source>
        <dbReference type="EMBL" id="KZS43599.1"/>
    </source>
</evidence>
<feature type="transmembrane region" description="Helical" evidence="5">
    <location>
        <begin position="47"/>
        <end position="66"/>
    </location>
</feature>
<proteinExistence type="predicted"/>
<feature type="transmembrane region" description="Helical" evidence="5">
    <location>
        <begin position="6"/>
        <end position="26"/>
    </location>
</feature>
<evidence type="ECO:0000256" key="5">
    <source>
        <dbReference type="SAM" id="Phobius"/>
    </source>
</evidence>
<protein>
    <recommendedName>
        <fullName evidence="6">Methylamine utilisation protein MauE domain-containing protein</fullName>
    </recommendedName>
</protein>
<keyword evidence="8" id="KW-1185">Reference proteome</keyword>
<reference evidence="7" key="1">
    <citation type="journal article" date="2016" name="Genome Announc.">
        <title>Draft genomes of two strains of Paenibacillus glucanolyticus with capability to degrade lignocellulose.</title>
        <authorList>
            <person name="Mathews S.L."/>
            <person name="Pawlak J."/>
            <person name="Grunden A.M."/>
        </authorList>
    </citation>
    <scope>NUCLEOTIDE SEQUENCE [LARGE SCALE GENOMIC DNA]</scope>
    <source>
        <strain evidence="7">SLM1</strain>
    </source>
</reference>
<feature type="transmembrane region" description="Helical" evidence="5">
    <location>
        <begin position="138"/>
        <end position="157"/>
    </location>
</feature>
<dbReference type="InterPro" id="IPR009908">
    <property type="entry name" value="Methylamine_util_MauE"/>
</dbReference>
<evidence type="ECO:0000259" key="6">
    <source>
        <dbReference type="Pfam" id="PF07291"/>
    </source>
</evidence>
<dbReference type="GeneID" id="97554904"/>
<organism evidence="7 8">
    <name type="scientific">Paenibacillus glucanolyticus</name>
    <dbReference type="NCBI Taxonomy" id="59843"/>
    <lineage>
        <taxon>Bacteria</taxon>
        <taxon>Bacillati</taxon>
        <taxon>Bacillota</taxon>
        <taxon>Bacilli</taxon>
        <taxon>Bacillales</taxon>
        <taxon>Paenibacillaceae</taxon>
        <taxon>Paenibacillus</taxon>
    </lineage>
</organism>
<feature type="transmembrane region" description="Helical" evidence="5">
    <location>
        <begin position="72"/>
        <end position="92"/>
    </location>
</feature>
<gene>
    <name evidence="7" type="ORF">AWU65_26225</name>
</gene>
<dbReference type="GO" id="GO:0016020">
    <property type="term" value="C:membrane"/>
    <property type="evidence" value="ECO:0007669"/>
    <property type="project" value="UniProtKB-SubCell"/>
</dbReference>
<evidence type="ECO:0000256" key="3">
    <source>
        <dbReference type="ARBA" id="ARBA00022989"/>
    </source>
</evidence>
<feature type="transmembrane region" description="Helical" evidence="5">
    <location>
        <begin position="113"/>
        <end position="132"/>
    </location>
</feature>
<dbReference type="AlphaFoldDB" id="A0A163E4E5"/>
<evidence type="ECO:0000256" key="1">
    <source>
        <dbReference type="ARBA" id="ARBA00004141"/>
    </source>
</evidence>
<keyword evidence="4 5" id="KW-0472">Membrane</keyword>
<sequence>MLELAGSILKVVFFLIFLISSVPKLVNIKKFVDGVIEYRVVPRKLSVMYGYTLPVIELFASILIIFHSSSFYGFMMTLLLLVSFLIADIMVIKSKRSVTCSCFGNFLESQVDIFSLYRNGALIVLNVLAIGVTWSQHSIYSAASLVLGVVIVFIYFLSQKIWNDYKKNMKLLKA</sequence>
<evidence type="ECO:0000256" key="2">
    <source>
        <dbReference type="ARBA" id="ARBA00022692"/>
    </source>
</evidence>
<feature type="domain" description="Methylamine utilisation protein MauE" evidence="6">
    <location>
        <begin position="5"/>
        <end position="130"/>
    </location>
</feature>
<dbReference type="Pfam" id="PF07291">
    <property type="entry name" value="MauE"/>
    <property type="match status" value="1"/>
</dbReference>
<comment type="subcellular location">
    <subcellularLocation>
        <location evidence="1">Membrane</location>
        <topology evidence="1">Multi-pass membrane protein</topology>
    </subcellularLocation>
</comment>
<dbReference type="Proteomes" id="UP000076796">
    <property type="component" value="Unassembled WGS sequence"/>
</dbReference>
<keyword evidence="2 5" id="KW-0812">Transmembrane</keyword>